<evidence type="ECO:0000313" key="7">
    <source>
        <dbReference type="Proteomes" id="UP001596353"/>
    </source>
</evidence>
<dbReference type="PANTHER" id="PTHR30579">
    <property type="entry name" value="TRANSCRIPTIONAL REGULATOR"/>
    <property type="match status" value="1"/>
</dbReference>
<evidence type="ECO:0000256" key="3">
    <source>
        <dbReference type="ARBA" id="ARBA00023125"/>
    </source>
</evidence>
<dbReference type="InterPro" id="IPR036388">
    <property type="entry name" value="WH-like_DNA-bd_sf"/>
</dbReference>
<accession>A0ABW2BBE4</accession>
<dbReference type="Pfam" id="PF00126">
    <property type="entry name" value="HTH_1"/>
    <property type="match status" value="1"/>
</dbReference>
<dbReference type="InterPro" id="IPR005119">
    <property type="entry name" value="LysR_subst-bd"/>
</dbReference>
<evidence type="ECO:0000313" key="6">
    <source>
        <dbReference type="EMBL" id="MFC6762571.1"/>
    </source>
</evidence>
<keyword evidence="7" id="KW-1185">Reference proteome</keyword>
<dbReference type="SUPFAM" id="SSF46785">
    <property type="entry name" value="Winged helix' DNA-binding domain"/>
    <property type="match status" value="1"/>
</dbReference>
<dbReference type="CDD" id="cd05466">
    <property type="entry name" value="PBP2_LTTR_substrate"/>
    <property type="match status" value="1"/>
</dbReference>
<sequence length="311" mass="34618">MTRLNIEQLRTFLEVVRLGGMRKAAQSLNLTQPAVSARVKSLEDTLAVVLFDRREGGLTLTKRGDMLVQYAEQFEILSEQVTANVMDPDGIERQLRLGVAETVAQSWLPDFVADLHHQFNKVEIEIDVDVSTNLRERLLDREIDIAILLGPVSEASVSNIALPGFDLAWYVSAQAEWAPQDQAGLIAQNPVITYARNTRPYREMRRELYERGGPGTQIFSSSSLSACFRLVEAGLGVAALPEILGREWVARGQLRCFDPGWCPSPLQFTASYLGDPKSHVVMTAARLAQTTARRHADQNNLSQVPKSFDLI</sequence>
<dbReference type="Pfam" id="PF03466">
    <property type="entry name" value="LysR_substrate"/>
    <property type="match status" value="1"/>
</dbReference>
<evidence type="ECO:0000256" key="1">
    <source>
        <dbReference type="ARBA" id="ARBA00009437"/>
    </source>
</evidence>
<evidence type="ECO:0000256" key="2">
    <source>
        <dbReference type="ARBA" id="ARBA00023015"/>
    </source>
</evidence>
<dbReference type="EMBL" id="JBHSWG010000004">
    <property type="protein sequence ID" value="MFC6762571.1"/>
    <property type="molecule type" value="Genomic_DNA"/>
</dbReference>
<dbReference type="Proteomes" id="UP001596353">
    <property type="component" value="Unassembled WGS sequence"/>
</dbReference>
<evidence type="ECO:0000256" key="4">
    <source>
        <dbReference type="ARBA" id="ARBA00023163"/>
    </source>
</evidence>
<dbReference type="InterPro" id="IPR000847">
    <property type="entry name" value="LysR_HTH_N"/>
</dbReference>
<dbReference type="PANTHER" id="PTHR30579:SF3">
    <property type="entry name" value="TRANSCRIPTIONAL REGULATORY PROTEIN"/>
    <property type="match status" value="1"/>
</dbReference>
<keyword evidence="4" id="KW-0804">Transcription</keyword>
<dbReference type="PROSITE" id="PS50931">
    <property type="entry name" value="HTH_LYSR"/>
    <property type="match status" value="1"/>
</dbReference>
<dbReference type="Gene3D" id="1.10.10.10">
    <property type="entry name" value="Winged helix-like DNA-binding domain superfamily/Winged helix DNA-binding domain"/>
    <property type="match status" value="1"/>
</dbReference>
<feature type="domain" description="HTH lysR-type" evidence="5">
    <location>
        <begin position="4"/>
        <end position="61"/>
    </location>
</feature>
<keyword evidence="2" id="KW-0805">Transcription regulation</keyword>
<comment type="caution">
    <text evidence="6">The sequence shown here is derived from an EMBL/GenBank/DDBJ whole genome shotgun (WGS) entry which is preliminary data.</text>
</comment>
<protein>
    <submittedName>
        <fullName evidence="6">LysR family transcriptional regulator</fullName>
    </submittedName>
</protein>
<gene>
    <name evidence="6" type="ORF">ACFQFQ_28295</name>
</gene>
<dbReference type="SUPFAM" id="SSF53850">
    <property type="entry name" value="Periplasmic binding protein-like II"/>
    <property type="match status" value="1"/>
</dbReference>
<proteinExistence type="inferred from homology"/>
<comment type="similarity">
    <text evidence="1">Belongs to the LysR transcriptional regulatory family.</text>
</comment>
<name>A0ABW2BBE4_9RHOB</name>
<evidence type="ECO:0000259" key="5">
    <source>
        <dbReference type="PROSITE" id="PS50931"/>
    </source>
</evidence>
<dbReference type="InterPro" id="IPR036390">
    <property type="entry name" value="WH_DNA-bd_sf"/>
</dbReference>
<organism evidence="6 7">
    <name type="scientific">Sulfitobacter porphyrae</name>
    <dbReference type="NCBI Taxonomy" id="1246864"/>
    <lineage>
        <taxon>Bacteria</taxon>
        <taxon>Pseudomonadati</taxon>
        <taxon>Pseudomonadota</taxon>
        <taxon>Alphaproteobacteria</taxon>
        <taxon>Rhodobacterales</taxon>
        <taxon>Roseobacteraceae</taxon>
        <taxon>Sulfitobacter</taxon>
    </lineage>
</organism>
<keyword evidence="3" id="KW-0238">DNA-binding</keyword>
<dbReference type="Gene3D" id="3.40.190.10">
    <property type="entry name" value="Periplasmic binding protein-like II"/>
    <property type="match status" value="2"/>
</dbReference>
<reference evidence="7" key="1">
    <citation type="journal article" date="2019" name="Int. J. Syst. Evol. Microbiol.">
        <title>The Global Catalogue of Microorganisms (GCM) 10K type strain sequencing project: providing services to taxonomists for standard genome sequencing and annotation.</title>
        <authorList>
            <consortium name="The Broad Institute Genomics Platform"/>
            <consortium name="The Broad Institute Genome Sequencing Center for Infectious Disease"/>
            <person name="Wu L."/>
            <person name="Ma J."/>
        </authorList>
    </citation>
    <scope>NUCLEOTIDE SEQUENCE [LARGE SCALE GENOMIC DNA]</scope>
    <source>
        <strain evidence="7">CCUG 66188</strain>
    </source>
</reference>
<dbReference type="InterPro" id="IPR050176">
    <property type="entry name" value="LTTR"/>
</dbReference>
<dbReference type="PRINTS" id="PR00039">
    <property type="entry name" value="HTHLYSR"/>
</dbReference>